<dbReference type="EMBL" id="JABNND010000028">
    <property type="protein sequence ID" value="NQX51806.1"/>
    <property type="molecule type" value="Genomic_DNA"/>
</dbReference>
<evidence type="ECO:0000256" key="1">
    <source>
        <dbReference type="SAM" id="Phobius"/>
    </source>
</evidence>
<evidence type="ECO:0000313" key="8">
    <source>
        <dbReference type="Proteomes" id="UP000306697"/>
    </source>
</evidence>
<evidence type="ECO:0000313" key="5">
    <source>
        <dbReference type="EMBL" id="VUW82499.1"/>
    </source>
</evidence>
<gene>
    <name evidence="2" type="ORF">BLIC_c00555</name>
    <name evidence="6" type="ORF">BLJG463_00985</name>
    <name evidence="5" type="ORF">BLONGUMMC1_00659</name>
    <name evidence="4" type="ORF">E6L38_04750</name>
    <name evidence="3" type="ORF">HNS28_10375</name>
</gene>
<name>A0A4T0UG91_BIFLI</name>
<keyword evidence="1" id="KW-1133">Transmembrane helix</keyword>
<dbReference type="Proteomes" id="UP000043107">
    <property type="component" value="Unassembled WGS sequence"/>
</dbReference>
<dbReference type="EMBL" id="CABHML010000029">
    <property type="protein sequence ID" value="VUW82499.1"/>
    <property type="molecule type" value="Genomic_DNA"/>
</dbReference>
<keyword evidence="7" id="KW-1185">Reference proteome</keyword>
<dbReference type="RefSeq" id="WP_012576897.1">
    <property type="nucleotide sequence ID" value="NZ_BCYG01000057.1"/>
</dbReference>
<reference evidence="3 11" key="5">
    <citation type="submission" date="2020-05" db="EMBL/GenBank/DDBJ databases">
        <title>Draft Genome Sequence of Bifidobacterium longum subsp. Infantis BI-G201, a Commercialization Strain.</title>
        <authorList>
            <person name="Song J."/>
            <person name="Xu Y."/>
            <person name="Han D."/>
            <person name="Teng Q."/>
            <person name="Jiang D."/>
            <person name="Liu Q."/>
        </authorList>
    </citation>
    <scope>NUCLEOTIDE SEQUENCE [LARGE SCALE GENOMIC DNA]</scope>
    <source>
        <strain evidence="3 11">BI-G201</strain>
    </source>
</reference>
<dbReference type="Proteomes" id="UP000319252">
    <property type="component" value="Unassembled WGS sequence"/>
</dbReference>
<reference evidence="4 8" key="2">
    <citation type="submission" date="2019-04" db="EMBL/GenBank/DDBJ databases">
        <title>Genome Announcement To Ensure Probiotic Safety of Bifidobacterium longum subsp infantis UBBI-01.</title>
        <authorList>
            <person name="Sulthana A."/>
            <person name="Lakshmi S.G."/>
            <person name="Madempudi R.S."/>
        </authorList>
    </citation>
    <scope>NUCLEOTIDE SEQUENCE [LARGE SCALE GENOMIC DNA]</scope>
    <source>
        <strain evidence="4 8">UBBI-01</strain>
    </source>
</reference>
<dbReference type="EMBL" id="SSWL01000006">
    <property type="protein sequence ID" value="THJ29703.1"/>
    <property type="molecule type" value="Genomic_DNA"/>
</dbReference>
<evidence type="ECO:0000313" key="7">
    <source>
        <dbReference type="Proteomes" id="UP000043107"/>
    </source>
</evidence>
<reference evidence="5 9" key="4">
    <citation type="submission" date="2019-07" db="EMBL/GenBank/DDBJ databases">
        <authorList>
            <person name="Chang H.-W."/>
            <person name="Raman A."/>
            <person name="Venkatesh S."/>
            <person name="Gehrig J."/>
        </authorList>
    </citation>
    <scope>NUCLEOTIDE SEQUENCE [LARGE SCALE GENOMIC DNA]</scope>
    <source>
        <strain evidence="5">B.longum_ssp_infantis_4</strain>
    </source>
</reference>
<feature type="transmembrane region" description="Helical" evidence="1">
    <location>
        <begin position="70"/>
        <end position="88"/>
    </location>
</feature>
<evidence type="ECO:0000313" key="10">
    <source>
        <dbReference type="Proteomes" id="UP000345266"/>
    </source>
</evidence>
<reference evidence="6 10" key="3">
    <citation type="submission" date="2019-07" db="EMBL/GenBank/DDBJ databases">
        <authorList>
            <person name="Hibberd C M."/>
            <person name="Gehrig L. J."/>
            <person name="Chang H.-W."/>
            <person name="Venkatesh S."/>
        </authorList>
    </citation>
    <scope>NUCLEOTIDE SEQUENCE [LARGE SCALE GENOMIC DNA]</scope>
    <source>
        <strain evidence="6">Bifidobacterium_longum_subsp_infantis_JG_Bg463</strain>
    </source>
</reference>
<feature type="transmembrane region" description="Helical" evidence="1">
    <location>
        <begin position="25"/>
        <end position="50"/>
    </location>
</feature>
<sequence length="181" mass="20630">MIRLSVWFESLKWRISNGRRHTLNWWYLVLAGVLIVWLGVAEAVALPAYGRYAHEVFSNLLAGVPSTPPAVVQVTVFQWSCSAVWLVLAYRQWARRQFKWMIVLMVCSLLYMPFVVYLMHEVVDQRRGVVRLEEKPPEPSIVADDEMIGDELGQIDSSIAASVNAGDPVSHRGKTRHGRHC</sequence>
<dbReference type="Proteomes" id="UP000551316">
    <property type="component" value="Unassembled WGS sequence"/>
</dbReference>
<evidence type="ECO:0000313" key="2">
    <source>
        <dbReference type="EMBL" id="CEE99069.1"/>
    </source>
</evidence>
<proteinExistence type="predicted"/>
<accession>A0A4T0UG91</accession>
<dbReference type="Proteomes" id="UP000345266">
    <property type="component" value="Unassembled WGS sequence"/>
</dbReference>
<evidence type="ECO:0000313" key="3">
    <source>
        <dbReference type="EMBL" id="NQX51806.1"/>
    </source>
</evidence>
<protein>
    <submittedName>
        <fullName evidence="4">Uncharacterized protein</fullName>
    </submittedName>
</protein>
<dbReference type="Proteomes" id="UP000306697">
    <property type="component" value="Unassembled WGS sequence"/>
</dbReference>
<dbReference type="AlphaFoldDB" id="A0A4T0UG91"/>
<evidence type="ECO:0000313" key="11">
    <source>
        <dbReference type="Proteomes" id="UP000551316"/>
    </source>
</evidence>
<evidence type="ECO:0000313" key="6">
    <source>
        <dbReference type="EMBL" id="VUX31959.1"/>
    </source>
</evidence>
<dbReference type="EMBL" id="CCWP01000013">
    <property type="protein sequence ID" value="CEE99069.1"/>
    <property type="molecule type" value="Genomic_DNA"/>
</dbReference>
<keyword evidence="1" id="KW-0812">Transmembrane</keyword>
<dbReference type="EMBL" id="CABHNT010000021">
    <property type="protein sequence ID" value="VUX31959.1"/>
    <property type="molecule type" value="Genomic_DNA"/>
</dbReference>
<evidence type="ECO:0000313" key="9">
    <source>
        <dbReference type="Proteomes" id="UP000319252"/>
    </source>
</evidence>
<feature type="transmembrane region" description="Helical" evidence="1">
    <location>
        <begin position="100"/>
        <end position="119"/>
    </location>
</feature>
<organism evidence="4 8">
    <name type="scientific">Bifidobacterium longum subsp. infantis</name>
    <dbReference type="NCBI Taxonomy" id="1682"/>
    <lineage>
        <taxon>Bacteria</taxon>
        <taxon>Bacillati</taxon>
        <taxon>Actinomycetota</taxon>
        <taxon>Actinomycetes</taxon>
        <taxon>Bifidobacteriales</taxon>
        <taxon>Bifidobacteriaceae</taxon>
        <taxon>Bifidobacterium</taxon>
    </lineage>
</organism>
<reference evidence="2 7" key="1">
    <citation type="submission" date="2014-09" db="EMBL/GenBank/DDBJ databases">
        <authorList>
            <person name="Bertelli C."/>
        </authorList>
    </citation>
    <scope>NUCLEOTIDE SEQUENCE [LARGE SCALE GENOMIC DNA]</scope>
    <source>
        <strain evidence="2 7">BIC1401111250</strain>
    </source>
</reference>
<evidence type="ECO:0000313" key="4">
    <source>
        <dbReference type="EMBL" id="THJ29703.1"/>
    </source>
</evidence>
<keyword evidence="1" id="KW-0472">Membrane</keyword>